<accession>A0A345IF57</accession>
<evidence type="ECO:0000256" key="2">
    <source>
        <dbReference type="ARBA" id="ARBA00022516"/>
    </source>
</evidence>
<dbReference type="Pfam" id="PF02666">
    <property type="entry name" value="PS_Dcarbxylase"/>
    <property type="match status" value="1"/>
</dbReference>
<keyword evidence="5" id="KW-0472">Membrane</keyword>
<organism evidence="11 12">
    <name type="scientific">Deinococcus wulumuqiensis</name>
    <dbReference type="NCBI Taxonomy" id="980427"/>
    <lineage>
        <taxon>Bacteria</taxon>
        <taxon>Thermotogati</taxon>
        <taxon>Deinococcota</taxon>
        <taxon>Deinococci</taxon>
        <taxon>Deinococcales</taxon>
        <taxon>Deinococcaceae</taxon>
        <taxon>Deinococcus</taxon>
    </lineage>
</organism>
<keyword evidence="8" id="KW-0456">Lyase</keyword>
<keyword evidence="9" id="KW-1208">Phospholipid metabolism</keyword>
<proteinExistence type="predicted"/>
<dbReference type="InterPro" id="IPR033175">
    <property type="entry name" value="PSD-A"/>
</dbReference>
<keyword evidence="10" id="KW-0670">Pyruvate</keyword>
<evidence type="ECO:0000256" key="4">
    <source>
        <dbReference type="ARBA" id="ARBA00023098"/>
    </source>
</evidence>
<name>A0A345IF57_9DEIO</name>
<evidence type="ECO:0000256" key="1">
    <source>
        <dbReference type="ARBA" id="ARBA00022475"/>
    </source>
</evidence>
<evidence type="ECO:0000256" key="9">
    <source>
        <dbReference type="ARBA" id="ARBA00023264"/>
    </source>
</evidence>
<dbReference type="InterPro" id="IPR003817">
    <property type="entry name" value="PS_Dcarbxylase"/>
</dbReference>
<dbReference type="GO" id="GO:0004609">
    <property type="term" value="F:phosphatidylserine decarboxylase activity"/>
    <property type="evidence" value="ECO:0007669"/>
    <property type="project" value="InterPro"/>
</dbReference>
<keyword evidence="2" id="KW-0444">Lipid biosynthesis</keyword>
<evidence type="ECO:0000256" key="3">
    <source>
        <dbReference type="ARBA" id="ARBA00022793"/>
    </source>
</evidence>
<keyword evidence="4" id="KW-0443">Lipid metabolism</keyword>
<sequence>MPSAIRLPPSAYPSPMRLPRRFPLLAAFAAGVWYLRSVYRFRDPVRLPATQDGGAILSPADGLVSFVRRIEGGRADGLSVAELLGTPQQEGWLLGIFTGPLDVHFTYAPAEGTVLSAGRKPGERAAVPVSDAAQLLAGRAVNLLGSAAVRGNERYSYAVQGEGGQVVTVGLITPGAGLNATTYLDEGQTVRQGNKAAFLAEGGLVLLALPQSVTPQVSVGERVRGAETVVAGQAV</sequence>
<evidence type="ECO:0000256" key="5">
    <source>
        <dbReference type="ARBA" id="ARBA00023136"/>
    </source>
</evidence>
<dbReference type="PANTHER" id="PTHR35809">
    <property type="entry name" value="ARCHAETIDYLSERINE DECARBOXYLASE PROENZYME-RELATED"/>
    <property type="match status" value="1"/>
</dbReference>
<evidence type="ECO:0008006" key="13">
    <source>
        <dbReference type="Google" id="ProtNLM"/>
    </source>
</evidence>
<evidence type="ECO:0000313" key="11">
    <source>
        <dbReference type="EMBL" id="AXG98329.1"/>
    </source>
</evidence>
<dbReference type="KEGG" id="dwu:DVJ83_03165"/>
<evidence type="ECO:0000313" key="12">
    <source>
        <dbReference type="Proteomes" id="UP000253744"/>
    </source>
</evidence>
<dbReference type="AlphaFoldDB" id="A0A345IF57"/>
<dbReference type="EMBL" id="CP031158">
    <property type="protein sequence ID" value="AXG98329.1"/>
    <property type="molecule type" value="Genomic_DNA"/>
</dbReference>
<evidence type="ECO:0000256" key="10">
    <source>
        <dbReference type="ARBA" id="ARBA00023317"/>
    </source>
</evidence>
<gene>
    <name evidence="11" type="ORF">DVJ83_03165</name>
</gene>
<reference evidence="11 12" key="1">
    <citation type="submission" date="2018-07" db="EMBL/GenBank/DDBJ databases">
        <title>Complete Genome and Methylome Analysis of Deinococcus wulumuqiensis NEB 479.</title>
        <authorList>
            <person name="Fomenkov A."/>
            <person name="Luyten Y."/>
            <person name="Vincze T."/>
            <person name="Anton B.P."/>
            <person name="Clark T."/>
            <person name="Roberts R.J."/>
            <person name="Morgan R.D."/>
        </authorList>
    </citation>
    <scope>NUCLEOTIDE SEQUENCE [LARGE SCALE GENOMIC DNA]</scope>
    <source>
        <strain evidence="11 12">NEB 479</strain>
    </source>
</reference>
<evidence type="ECO:0000256" key="8">
    <source>
        <dbReference type="ARBA" id="ARBA00023239"/>
    </source>
</evidence>
<dbReference type="PANTHER" id="PTHR35809:SF1">
    <property type="entry name" value="ARCHAETIDYLSERINE DECARBOXYLASE PROENZYME-RELATED"/>
    <property type="match status" value="1"/>
</dbReference>
<dbReference type="STRING" id="1288484.GCA_000348665_02749"/>
<dbReference type="Proteomes" id="UP000253744">
    <property type="component" value="Chromosome"/>
</dbReference>
<protein>
    <recommendedName>
        <fullName evidence="13">Phosphatidylserine decarboxylase</fullName>
    </recommendedName>
</protein>
<evidence type="ECO:0000256" key="7">
    <source>
        <dbReference type="ARBA" id="ARBA00023209"/>
    </source>
</evidence>
<keyword evidence="6" id="KW-0865">Zymogen</keyword>
<keyword evidence="7" id="KW-0594">Phospholipid biosynthesis</keyword>
<dbReference type="GO" id="GO:0008654">
    <property type="term" value="P:phospholipid biosynthetic process"/>
    <property type="evidence" value="ECO:0007669"/>
    <property type="project" value="UniProtKB-KW"/>
</dbReference>
<evidence type="ECO:0000256" key="6">
    <source>
        <dbReference type="ARBA" id="ARBA00023145"/>
    </source>
</evidence>
<keyword evidence="3" id="KW-0210">Decarboxylase</keyword>
<keyword evidence="1" id="KW-1003">Cell membrane</keyword>